<keyword evidence="6 11" id="KW-0472">Membrane</keyword>
<evidence type="ECO:0000256" key="10">
    <source>
        <dbReference type="SAM" id="MobiDB-lite"/>
    </source>
</evidence>
<feature type="transmembrane region" description="Helical" evidence="11">
    <location>
        <begin position="112"/>
        <end position="132"/>
    </location>
</feature>
<evidence type="ECO:0000313" key="14">
    <source>
        <dbReference type="Proteomes" id="UP001159042"/>
    </source>
</evidence>
<feature type="transmembrane region" description="Helical" evidence="11">
    <location>
        <begin position="390"/>
        <end position="412"/>
    </location>
</feature>
<comment type="caution">
    <text evidence="13">The sequence shown here is derived from an EMBL/GenBank/DDBJ whole genome shotgun (WGS) entry which is preliminary data.</text>
</comment>
<evidence type="ECO:0000256" key="2">
    <source>
        <dbReference type="ARBA" id="ARBA00010663"/>
    </source>
</evidence>
<dbReference type="AlphaFoldDB" id="A0AAV8VV89"/>
<evidence type="ECO:0000313" key="13">
    <source>
        <dbReference type="EMBL" id="KAJ8918060.1"/>
    </source>
</evidence>
<comment type="similarity">
    <text evidence="2 9">Belongs to the G-protein coupled receptor 1 family.</text>
</comment>
<feature type="transmembrane region" description="Helical" evidence="11">
    <location>
        <begin position="74"/>
        <end position="92"/>
    </location>
</feature>
<gene>
    <name evidence="13" type="ORF">NQ315_011517</name>
</gene>
<dbReference type="PANTHER" id="PTHR45695">
    <property type="entry name" value="LEUCOKININ RECEPTOR-RELATED"/>
    <property type="match status" value="1"/>
</dbReference>
<evidence type="ECO:0000256" key="7">
    <source>
        <dbReference type="ARBA" id="ARBA00023170"/>
    </source>
</evidence>
<dbReference type="PROSITE" id="PS00237">
    <property type="entry name" value="G_PROTEIN_RECEP_F1_1"/>
    <property type="match status" value="1"/>
</dbReference>
<dbReference type="Pfam" id="PF00001">
    <property type="entry name" value="7tm_1"/>
    <property type="match status" value="2"/>
</dbReference>
<accession>A0AAV8VV89</accession>
<feature type="region of interest" description="Disordered" evidence="10">
    <location>
        <begin position="253"/>
        <end position="275"/>
    </location>
</feature>
<dbReference type="PROSITE" id="PS50262">
    <property type="entry name" value="G_PROTEIN_RECEP_F1_2"/>
    <property type="match status" value="1"/>
</dbReference>
<dbReference type="Proteomes" id="UP001159042">
    <property type="component" value="Unassembled WGS sequence"/>
</dbReference>
<protein>
    <recommendedName>
        <fullName evidence="12">G-protein coupled receptors family 1 profile domain-containing protein</fullName>
    </recommendedName>
</protein>
<dbReference type="PANTHER" id="PTHR45695:SF22">
    <property type="entry name" value="G-PROTEIN COUPLED RECEPTORS FAMILY 1 PROFILE DOMAIN-CONTAINING PROTEIN"/>
    <property type="match status" value="1"/>
</dbReference>
<evidence type="ECO:0000256" key="8">
    <source>
        <dbReference type="ARBA" id="ARBA00023224"/>
    </source>
</evidence>
<sequence>MDAIVEADYNESLTLNETIPDVNATEVSIENLFRPNLHVTVVYGVLFVVAAVGNLTVFISLFRSRHRKSRISLMIRHLAMADLIVTFIMIPIEISWRLTGRWLAGNVACKVFLFLRAFGPYLSSNVLVCVSLDRYFAVLHPLKVNDARRRGKIMLAFAWCASFIYCIPQTSAFVGFLNKSRNPTTASRKNISGKLDIVPGRGIIPNHENGNEIEELTFEGSSSDNSDIPSGDSEEILESEKAFLSDHFEEISEYEEQPSTSKENDNTSIKSSKTETEKSYKFLPNNLIVCVIFRVMKHPKYPNYTQCVALDYFSSTAHEVAYNLVCVMFLYFIPLLVIVVAYSAIMYEICKNSKGTQGESYRASNGRMRLRRSDISNIERARSRTLRMTITIVVVYIGCCTPYVIITLWYMFDREGAEKLPEWLQDTFFMMVVSNSCMNPIVYGSYVFTCRKSCCSLFKCFKKGTADTHLTDGDMQLAAGHSREIARRVIKCVLGLKKVGSATTTRSTAIGNVVTRSPVEKSPTQMTGVGIKRSSSKYRPPSLGHTTFFSEHSQSSSHSGRASFHSEPLTNPYPFLEQQTLGILTTATASSEPNMSPKGHIKINIDDAEVYYNCNERSRTRNI</sequence>
<dbReference type="Gene3D" id="1.20.1070.10">
    <property type="entry name" value="Rhodopsin 7-helix transmembrane proteins"/>
    <property type="match status" value="2"/>
</dbReference>
<feature type="compositionally biased region" description="Low complexity" evidence="10">
    <location>
        <begin position="548"/>
        <end position="566"/>
    </location>
</feature>
<evidence type="ECO:0000256" key="11">
    <source>
        <dbReference type="SAM" id="Phobius"/>
    </source>
</evidence>
<comment type="subcellular location">
    <subcellularLocation>
        <location evidence="1">Membrane</location>
        <topology evidence="1">Multi-pass membrane protein</topology>
    </subcellularLocation>
</comment>
<evidence type="ECO:0000256" key="4">
    <source>
        <dbReference type="ARBA" id="ARBA00022989"/>
    </source>
</evidence>
<keyword evidence="3 9" id="KW-0812">Transmembrane</keyword>
<feature type="domain" description="G-protein coupled receptors family 1 profile" evidence="12">
    <location>
        <begin position="53"/>
        <end position="443"/>
    </location>
</feature>
<dbReference type="InterPro" id="IPR000276">
    <property type="entry name" value="GPCR_Rhodpsn"/>
</dbReference>
<keyword evidence="14" id="KW-1185">Reference proteome</keyword>
<evidence type="ECO:0000256" key="6">
    <source>
        <dbReference type="ARBA" id="ARBA00023136"/>
    </source>
</evidence>
<evidence type="ECO:0000256" key="9">
    <source>
        <dbReference type="RuleBase" id="RU000688"/>
    </source>
</evidence>
<dbReference type="EMBL" id="JANEYG010000028">
    <property type="protein sequence ID" value="KAJ8918060.1"/>
    <property type="molecule type" value="Genomic_DNA"/>
</dbReference>
<evidence type="ECO:0000256" key="1">
    <source>
        <dbReference type="ARBA" id="ARBA00004141"/>
    </source>
</evidence>
<reference evidence="13 14" key="1">
    <citation type="journal article" date="2023" name="Insect Mol. Biol.">
        <title>Genome sequencing provides insights into the evolution of gene families encoding plant cell wall-degrading enzymes in longhorned beetles.</title>
        <authorList>
            <person name="Shin N.R."/>
            <person name="Okamura Y."/>
            <person name="Kirsch R."/>
            <person name="Pauchet Y."/>
        </authorList>
    </citation>
    <scope>NUCLEOTIDE SEQUENCE [LARGE SCALE GENOMIC DNA]</scope>
    <source>
        <strain evidence="13">EAD_L_NR</strain>
    </source>
</reference>
<feature type="transmembrane region" description="Helical" evidence="11">
    <location>
        <begin position="428"/>
        <end position="449"/>
    </location>
</feature>
<feature type="region of interest" description="Disordered" evidence="10">
    <location>
        <begin position="520"/>
        <end position="571"/>
    </location>
</feature>
<dbReference type="GO" id="GO:0005886">
    <property type="term" value="C:plasma membrane"/>
    <property type="evidence" value="ECO:0007669"/>
    <property type="project" value="TreeGrafter"/>
</dbReference>
<feature type="transmembrane region" description="Helical" evidence="11">
    <location>
        <begin position="320"/>
        <end position="345"/>
    </location>
</feature>
<feature type="transmembrane region" description="Helical" evidence="11">
    <location>
        <begin position="153"/>
        <end position="177"/>
    </location>
</feature>
<keyword evidence="4 11" id="KW-1133">Transmembrane helix</keyword>
<dbReference type="PRINTS" id="PR00237">
    <property type="entry name" value="GPCRRHODOPSN"/>
</dbReference>
<feature type="transmembrane region" description="Helical" evidence="11">
    <location>
        <begin position="41"/>
        <end position="62"/>
    </location>
</feature>
<keyword evidence="5 9" id="KW-0297">G-protein coupled receptor</keyword>
<dbReference type="InterPro" id="IPR017452">
    <property type="entry name" value="GPCR_Rhodpsn_7TM"/>
</dbReference>
<dbReference type="SUPFAM" id="SSF81321">
    <property type="entry name" value="Family A G protein-coupled receptor-like"/>
    <property type="match status" value="2"/>
</dbReference>
<proteinExistence type="inferred from homology"/>
<name>A0AAV8VV89_9CUCU</name>
<evidence type="ECO:0000256" key="5">
    <source>
        <dbReference type="ARBA" id="ARBA00023040"/>
    </source>
</evidence>
<evidence type="ECO:0000256" key="3">
    <source>
        <dbReference type="ARBA" id="ARBA00022692"/>
    </source>
</evidence>
<evidence type="ECO:0000259" key="12">
    <source>
        <dbReference type="PROSITE" id="PS50262"/>
    </source>
</evidence>
<dbReference type="GO" id="GO:0004930">
    <property type="term" value="F:G protein-coupled receptor activity"/>
    <property type="evidence" value="ECO:0007669"/>
    <property type="project" value="UniProtKB-KW"/>
</dbReference>
<keyword evidence="7 9" id="KW-0675">Receptor</keyword>
<keyword evidence="8 9" id="KW-0807">Transducer</keyword>
<organism evidence="13 14">
    <name type="scientific">Exocentrus adspersus</name>
    <dbReference type="NCBI Taxonomy" id="1586481"/>
    <lineage>
        <taxon>Eukaryota</taxon>
        <taxon>Metazoa</taxon>
        <taxon>Ecdysozoa</taxon>
        <taxon>Arthropoda</taxon>
        <taxon>Hexapoda</taxon>
        <taxon>Insecta</taxon>
        <taxon>Pterygota</taxon>
        <taxon>Neoptera</taxon>
        <taxon>Endopterygota</taxon>
        <taxon>Coleoptera</taxon>
        <taxon>Polyphaga</taxon>
        <taxon>Cucujiformia</taxon>
        <taxon>Chrysomeloidea</taxon>
        <taxon>Cerambycidae</taxon>
        <taxon>Lamiinae</taxon>
        <taxon>Acanthocinini</taxon>
        <taxon>Exocentrus</taxon>
    </lineage>
</organism>